<evidence type="ECO:0000259" key="12">
    <source>
        <dbReference type="Pfam" id="PF00294"/>
    </source>
</evidence>
<keyword evidence="4 11" id="KW-0808">Transferase</keyword>
<dbReference type="Gene3D" id="3.30.1110.10">
    <property type="match status" value="1"/>
</dbReference>
<feature type="active site" description="Proton acceptor" evidence="10">
    <location>
        <position position="299"/>
    </location>
</feature>
<dbReference type="GO" id="GO:0006169">
    <property type="term" value="P:adenosine salvage"/>
    <property type="evidence" value="ECO:0007669"/>
    <property type="project" value="UniProtKB-ARBA"/>
</dbReference>
<evidence type="ECO:0000256" key="2">
    <source>
        <dbReference type="ARBA" id="ARBA00010688"/>
    </source>
</evidence>
<dbReference type="GO" id="GO:0005524">
    <property type="term" value="F:ATP binding"/>
    <property type="evidence" value="ECO:0007669"/>
    <property type="project" value="UniProtKB-UniRule"/>
</dbReference>
<comment type="subcellular location">
    <subcellularLocation>
        <location evidence="11">Nucleus</location>
    </subcellularLocation>
</comment>
<evidence type="ECO:0000256" key="10">
    <source>
        <dbReference type="PIRSR" id="PIRSR601805-1"/>
    </source>
</evidence>
<evidence type="ECO:0000256" key="8">
    <source>
        <dbReference type="ARBA" id="ARBA00022840"/>
    </source>
</evidence>
<dbReference type="PANTHER" id="PTHR45769">
    <property type="entry name" value="ADENOSINE KINASE"/>
    <property type="match status" value="1"/>
</dbReference>
<dbReference type="EMBL" id="GIIL01004091">
    <property type="protein sequence ID" value="NOV47817.1"/>
    <property type="molecule type" value="Transcribed_RNA"/>
</dbReference>
<keyword evidence="9 11" id="KW-0460">Magnesium</keyword>
<comment type="cofactor">
    <cofactor evidence="11">
        <name>Mg(2+)</name>
        <dbReference type="ChEBI" id="CHEBI:18420"/>
    </cofactor>
    <text evidence="11">Binds 3 Mg(2+) ions per subunit.</text>
</comment>
<dbReference type="InterPro" id="IPR011611">
    <property type="entry name" value="PfkB_dom"/>
</dbReference>
<keyword evidence="5 11" id="KW-0660">Purine salvage</keyword>
<keyword evidence="8 11" id="KW-0067">ATP-binding</keyword>
<dbReference type="CDD" id="cd01168">
    <property type="entry name" value="adenosine_kinase"/>
    <property type="match status" value="1"/>
</dbReference>
<evidence type="ECO:0000256" key="4">
    <source>
        <dbReference type="ARBA" id="ARBA00022679"/>
    </source>
</evidence>
<evidence type="ECO:0000256" key="11">
    <source>
        <dbReference type="RuleBase" id="RU368116"/>
    </source>
</evidence>
<evidence type="ECO:0000256" key="1">
    <source>
        <dbReference type="ARBA" id="ARBA00004801"/>
    </source>
</evidence>
<keyword evidence="7 11" id="KW-0418">Kinase</keyword>
<keyword evidence="6 11" id="KW-0547">Nucleotide-binding</keyword>
<comment type="catalytic activity">
    <reaction evidence="11">
        <text>adenosine + ATP = AMP + ADP + H(+)</text>
        <dbReference type="Rhea" id="RHEA:20824"/>
        <dbReference type="ChEBI" id="CHEBI:15378"/>
        <dbReference type="ChEBI" id="CHEBI:16335"/>
        <dbReference type="ChEBI" id="CHEBI:30616"/>
        <dbReference type="ChEBI" id="CHEBI:456215"/>
        <dbReference type="ChEBI" id="CHEBI:456216"/>
        <dbReference type="EC" id="2.7.1.20"/>
    </reaction>
</comment>
<dbReference type="GO" id="GO:0004001">
    <property type="term" value="F:adenosine kinase activity"/>
    <property type="evidence" value="ECO:0007669"/>
    <property type="project" value="UniProtKB-UniRule"/>
</dbReference>
<keyword evidence="11" id="KW-0539">Nucleus</keyword>
<evidence type="ECO:0000256" key="9">
    <source>
        <dbReference type="ARBA" id="ARBA00022842"/>
    </source>
</evidence>
<dbReference type="PANTHER" id="PTHR45769:SF3">
    <property type="entry name" value="ADENOSINE KINASE"/>
    <property type="match status" value="1"/>
</dbReference>
<feature type="domain" description="Carbohydrate kinase PfkB" evidence="12">
    <location>
        <begin position="28"/>
        <end position="337"/>
    </location>
</feature>
<evidence type="ECO:0000256" key="6">
    <source>
        <dbReference type="ARBA" id="ARBA00022741"/>
    </source>
</evidence>
<sequence>MDKLREGSLLAIGNPLLDISAVADESLLSKYGLKPNDAILAEEKHMPLYKELIDKYKTEFIAGGSAQNTARVAQWIFQTPNIASYFGCVGNDENAKILEKEARSEGVNVSYQVTDKEPTGTCAVLITGANRSLVANLAAANCCTIDHIKKPENKKIIDNAKVVYISGFFLTVCPEIIQTVAQQCMKEDKMFVMNLSAPFLCQFFKEPLMNAMPYVDVLFGNETEALTFAKEQNFGTEDLKEIVIRISQLPKKSNKRPRVVIISQGKDPVLFTEGNCQVQEFAVEAIDPKKMVDTNGAGDAFVGGFLAQLVQCRSYCICIKCGIYCAREVIQRSGCTFEGKPQFNC</sequence>
<name>A0A6M2DSQ4_XENCH</name>
<dbReference type="GO" id="GO:0044209">
    <property type="term" value="P:AMP salvage"/>
    <property type="evidence" value="ECO:0007669"/>
    <property type="project" value="UniProtKB-UniRule"/>
</dbReference>
<dbReference type="AlphaFoldDB" id="A0A6M2DSQ4"/>
<comment type="pathway">
    <text evidence="1 11">Purine metabolism; AMP biosynthesis via salvage pathway; AMP from adenosine: step 1/1.</text>
</comment>
<comment type="function">
    <text evidence="11">ATP dependent phosphorylation of adenosine and other related nucleoside analogs to monophosphate derivatives.</text>
</comment>
<proteinExistence type="inferred from homology"/>
<evidence type="ECO:0000313" key="13">
    <source>
        <dbReference type="EMBL" id="NOV47817.1"/>
    </source>
</evidence>
<dbReference type="FunFam" id="3.30.1110.10:FF:000001">
    <property type="entry name" value="Adenosine kinase a"/>
    <property type="match status" value="1"/>
</dbReference>
<dbReference type="Pfam" id="PF00294">
    <property type="entry name" value="PfkB"/>
    <property type="match status" value="1"/>
</dbReference>
<dbReference type="SUPFAM" id="SSF53613">
    <property type="entry name" value="Ribokinase-like"/>
    <property type="match status" value="1"/>
</dbReference>
<dbReference type="InterPro" id="IPR001805">
    <property type="entry name" value="Adenokinase"/>
</dbReference>
<dbReference type="FunFam" id="3.40.1190.20:FF:000006">
    <property type="entry name" value="Adenosine kinase 2"/>
    <property type="match status" value="1"/>
</dbReference>
<dbReference type="GO" id="GO:0006144">
    <property type="term" value="P:purine nucleobase metabolic process"/>
    <property type="evidence" value="ECO:0007669"/>
    <property type="project" value="TreeGrafter"/>
</dbReference>
<dbReference type="PRINTS" id="PR00989">
    <property type="entry name" value="ADENOKINASE"/>
</dbReference>
<dbReference type="GO" id="GO:0005634">
    <property type="term" value="C:nucleus"/>
    <property type="evidence" value="ECO:0007669"/>
    <property type="project" value="UniProtKB-SubCell"/>
</dbReference>
<dbReference type="InterPro" id="IPR029056">
    <property type="entry name" value="Ribokinase-like"/>
</dbReference>
<evidence type="ECO:0000256" key="5">
    <source>
        <dbReference type="ARBA" id="ARBA00022726"/>
    </source>
</evidence>
<dbReference type="EC" id="2.7.1.20" evidence="3 11"/>
<dbReference type="PROSITE" id="PS00584">
    <property type="entry name" value="PFKB_KINASES_2"/>
    <property type="match status" value="1"/>
</dbReference>
<organism evidence="13">
    <name type="scientific">Xenopsylla cheopis</name>
    <name type="common">Oriental rat flea</name>
    <name type="synonym">Pulex cheopis</name>
    <dbReference type="NCBI Taxonomy" id="163159"/>
    <lineage>
        <taxon>Eukaryota</taxon>
        <taxon>Metazoa</taxon>
        <taxon>Ecdysozoa</taxon>
        <taxon>Arthropoda</taxon>
        <taxon>Hexapoda</taxon>
        <taxon>Insecta</taxon>
        <taxon>Pterygota</taxon>
        <taxon>Neoptera</taxon>
        <taxon>Endopterygota</taxon>
        <taxon>Siphonaptera</taxon>
        <taxon>Pulicidae</taxon>
        <taxon>Xenopsyllinae</taxon>
        <taxon>Xenopsylla</taxon>
    </lineage>
</organism>
<dbReference type="GO" id="GO:0005829">
    <property type="term" value="C:cytosol"/>
    <property type="evidence" value="ECO:0007669"/>
    <property type="project" value="TreeGrafter"/>
</dbReference>
<evidence type="ECO:0000256" key="7">
    <source>
        <dbReference type="ARBA" id="ARBA00022777"/>
    </source>
</evidence>
<accession>A0A6M2DSQ4</accession>
<reference evidence="13" key="1">
    <citation type="submission" date="2020-03" db="EMBL/GenBank/DDBJ databases">
        <title>Transcriptomic Profiling of the Digestive Tract of the Rat Flea, Xenopsylla cheopis, Following Blood Feeding and Infection with Yersinia pestis.</title>
        <authorList>
            <person name="Bland D.M."/>
            <person name="Martens C.A."/>
            <person name="Virtaneva K."/>
            <person name="Kanakabandi K."/>
            <person name="Long D."/>
            <person name="Rosenke R."/>
            <person name="Saturday G.A."/>
            <person name="Hoyt F.H."/>
            <person name="Bruno D.P."/>
            <person name="Ribeiro J.M.C."/>
            <person name="Hinnebusch J."/>
        </authorList>
    </citation>
    <scope>NUCLEOTIDE SEQUENCE</scope>
</reference>
<evidence type="ECO:0000256" key="3">
    <source>
        <dbReference type="ARBA" id="ARBA00012119"/>
    </source>
</evidence>
<protein>
    <recommendedName>
        <fullName evidence="3 11">Adenosine kinase</fullName>
        <shortName evidence="11">AK</shortName>
        <ecNumber evidence="3 11">2.7.1.20</ecNumber>
    </recommendedName>
    <alternativeName>
        <fullName evidence="11">Adenosine 5'-phosphotransferase</fullName>
    </alternativeName>
</protein>
<dbReference type="InterPro" id="IPR002173">
    <property type="entry name" value="Carboh/pur_kinase_PfkB_CS"/>
</dbReference>
<comment type="similarity">
    <text evidence="2 11">Belongs to the carbohydrate kinase PfkB family.</text>
</comment>
<dbReference type="Gene3D" id="3.40.1190.20">
    <property type="match status" value="1"/>
</dbReference>
<dbReference type="UniPathway" id="UPA00588">
    <property type="reaction ID" value="UER00659"/>
</dbReference>
<comment type="subunit">
    <text evidence="11">Monomer.</text>
</comment>